<accession>A0A3P7LUX6</accession>
<dbReference type="EMBL" id="UYYB01119875">
    <property type="protein sequence ID" value="VDM82882.1"/>
    <property type="molecule type" value="Genomic_DNA"/>
</dbReference>
<name>A0A3P7LUX6_STRVU</name>
<protein>
    <submittedName>
        <fullName evidence="1">Uncharacterized protein</fullName>
    </submittedName>
</protein>
<sequence length="29" mass="3425">MCVLFHRVNTLTRLISKSIEMPAQKFLTF</sequence>
<reference evidence="1 2" key="1">
    <citation type="submission" date="2018-11" db="EMBL/GenBank/DDBJ databases">
        <authorList>
            <consortium name="Pathogen Informatics"/>
        </authorList>
    </citation>
    <scope>NUCLEOTIDE SEQUENCE [LARGE SCALE GENOMIC DNA]</scope>
</reference>
<organism evidence="1 2">
    <name type="scientific">Strongylus vulgaris</name>
    <name type="common">Blood worm</name>
    <dbReference type="NCBI Taxonomy" id="40348"/>
    <lineage>
        <taxon>Eukaryota</taxon>
        <taxon>Metazoa</taxon>
        <taxon>Ecdysozoa</taxon>
        <taxon>Nematoda</taxon>
        <taxon>Chromadorea</taxon>
        <taxon>Rhabditida</taxon>
        <taxon>Rhabditina</taxon>
        <taxon>Rhabditomorpha</taxon>
        <taxon>Strongyloidea</taxon>
        <taxon>Strongylidae</taxon>
        <taxon>Strongylus</taxon>
    </lineage>
</organism>
<gene>
    <name evidence="1" type="ORF">SVUK_LOCUS17880</name>
</gene>
<dbReference type="AlphaFoldDB" id="A0A3P7LUX6"/>
<keyword evidence="2" id="KW-1185">Reference proteome</keyword>
<dbReference type="Proteomes" id="UP000270094">
    <property type="component" value="Unassembled WGS sequence"/>
</dbReference>
<proteinExistence type="predicted"/>
<evidence type="ECO:0000313" key="1">
    <source>
        <dbReference type="EMBL" id="VDM82882.1"/>
    </source>
</evidence>
<evidence type="ECO:0000313" key="2">
    <source>
        <dbReference type="Proteomes" id="UP000270094"/>
    </source>
</evidence>